<accession>X1SZL0</accession>
<feature type="non-terminal residue" evidence="1">
    <location>
        <position position="1"/>
    </location>
</feature>
<name>X1SZL0_9ZZZZ</name>
<sequence length="273" mass="29995">NNLSTRDWESIGNIMSGSKQIFEVDLDVVEGDYIGIYFTAGYICAAEPGYSGRWYSSGQDKIPCTNQTFTSGTSSDTISIYGTGSIGEGELAIGSEILIGYTTLGVPICFKREDQDSIDIVKALEGGDGIIEFCLVDNNIDSIDWANEAAKADLLQNANSNIKATFVTNRSDIKTGQIITLTSTKRDINQQFIVQSVELVRVDVVTEWPTIPYKPVDEAKIGYQPASEAEKGYRLAGDSGGFIYYIFNVTIANKFKKLEDLFLYLLARTDESL</sequence>
<reference evidence="1" key="1">
    <citation type="journal article" date="2014" name="Front. Microbiol.">
        <title>High frequency of phylogenetically diverse reductive dehalogenase-homologous genes in deep subseafloor sedimentary metagenomes.</title>
        <authorList>
            <person name="Kawai M."/>
            <person name="Futagami T."/>
            <person name="Toyoda A."/>
            <person name="Takaki Y."/>
            <person name="Nishi S."/>
            <person name="Hori S."/>
            <person name="Arai W."/>
            <person name="Tsubouchi T."/>
            <person name="Morono Y."/>
            <person name="Uchiyama I."/>
            <person name="Ito T."/>
            <person name="Fujiyama A."/>
            <person name="Inagaki F."/>
            <person name="Takami H."/>
        </authorList>
    </citation>
    <scope>NUCLEOTIDE SEQUENCE</scope>
    <source>
        <strain evidence="1">Expedition CK06-06</strain>
    </source>
</reference>
<comment type="caution">
    <text evidence="1">The sequence shown here is derived from an EMBL/GenBank/DDBJ whole genome shotgun (WGS) entry which is preliminary data.</text>
</comment>
<proteinExistence type="predicted"/>
<dbReference type="EMBL" id="BARW01018394">
    <property type="protein sequence ID" value="GAI98472.1"/>
    <property type="molecule type" value="Genomic_DNA"/>
</dbReference>
<protein>
    <submittedName>
        <fullName evidence="1">Uncharacterized protein</fullName>
    </submittedName>
</protein>
<evidence type="ECO:0000313" key="1">
    <source>
        <dbReference type="EMBL" id="GAI98472.1"/>
    </source>
</evidence>
<gene>
    <name evidence="1" type="ORF">S12H4_31505</name>
</gene>
<dbReference type="AlphaFoldDB" id="X1SZL0"/>
<organism evidence="1">
    <name type="scientific">marine sediment metagenome</name>
    <dbReference type="NCBI Taxonomy" id="412755"/>
    <lineage>
        <taxon>unclassified sequences</taxon>
        <taxon>metagenomes</taxon>
        <taxon>ecological metagenomes</taxon>
    </lineage>
</organism>